<dbReference type="CDD" id="cd09854">
    <property type="entry name" value="PIN_VapC-like"/>
    <property type="match status" value="1"/>
</dbReference>
<sequence length="144" mass="16684">MEGITYKPRLIVDTNVIITTINRKNPEFTIYKAFERKAFDWIVSTEILAEYAEQLTSFYSEVTANLVLDILCTATNVIFAEPFYRWGIIQEDPDDNKFADVAISASADALITFDKHFQVFKDLKFPTLNILHPKEFEIFMANWS</sequence>
<comment type="caution">
    <text evidence="2">The sequence shown here is derived from an EMBL/GenBank/DDBJ whole genome shotgun (WGS) entry which is preliminary data.</text>
</comment>
<dbReference type="Proteomes" id="UP001501411">
    <property type="component" value="Unassembled WGS sequence"/>
</dbReference>
<evidence type="ECO:0000259" key="1">
    <source>
        <dbReference type="SMART" id="SM00670"/>
    </source>
</evidence>
<dbReference type="NCBIfam" id="TIGR00305">
    <property type="entry name" value="putative toxin-antitoxin system toxin component, PIN family"/>
    <property type="match status" value="1"/>
</dbReference>
<evidence type="ECO:0000313" key="2">
    <source>
        <dbReference type="EMBL" id="GAA4785341.1"/>
    </source>
</evidence>
<dbReference type="PANTHER" id="PTHR34610:SF3">
    <property type="entry name" value="SSL7007 PROTEIN"/>
    <property type="match status" value="1"/>
</dbReference>
<dbReference type="InterPro" id="IPR002716">
    <property type="entry name" value="PIN_dom"/>
</dbReference>
<dbReference type="EMBL" id="BAABIQ010000005">
    <property type="protein sequence ID" value="GAA4785341.1"/>
    <property type="molecule type" value="Genomic_DNA"/>
</dbReference>
<reference evidence="3" key="1">
    <citation type="journal article" date="2019" name="Int. J. Syst. Evol. Microbiol.">
        <title>The Global Catalogue of Microorganisms (GCM) 10K type strain sequencing project: providing services to taxonomists for standard genome sequencing and annotation.</title>
        <authorList>
            <consortium name="The Broad Institute Genomics Platform"/>
            <consortium name="The Broad Institute Genome Sequencing Center for Infectious Disease"/>
            <person name="Wu L."/>
            <person name="Ma J."/>
        </authorList>
    </citation>
    <scope>NUCLEOTIDE SEQUENCE [LARGE SCALE GENOMIC DNA]</scope>
    <source>
        <strain evidence="3">JCM 18200</strain>
    </source>
</reference>
<feature type="domain" description="PIN" evidence="1">
    <location>
        <begin position="8"/>
        <end position="119"/>
    </location>
</feature>
<protein>
    <recommendedName>
        <fullName evidence="1">PIN domain-containing protein</fullName>
    </recommendedName>
</protein>
<dbReference type="SMART" id="SM00670">
    <property type="entry name" value="PINc"/>
    <property type="match status" value="1"/>
</dbReference>
<dbReference type="Pfam" id="PF13470">
    <property type="entry name" value="PIN_3"/>
    <property type="match status" value="1"/>
</dbReference>
<dbReference type="PANTHER" id="PTHR34610">
    <property type="entry name" value="SSL7007 PROTEIN"/>
    <property type="match status" value="1"/>
</dbReference>
<dbReference type="RefSeq" id="WP_345230768.1">
    <property type="nucleotide sequence ID" value="NZ_BAABIQ010000005.1"/>
</dbReference>
<gene>
    <name evidence="2" type="ORF">GCM10023231_11510</name>
</gene>
<dbReference type="SUPFAM" id="SSF88723">
    <property type="entry name" value="PIN domain-like"/>
    <property type="match status" value="1"/>
</dbReference>
<proteinExistence type="predicted"/>
<dbReference type="InterPro" id="IPR029060">
    <property type="entry name" value="PIN-like_dom_sf"/>
</dbReference>
<name>A0ABP9AV00_9SPHI</name>
<evidence type="ECO:0000313" key="3">
    <source>
        <dbReference type="Proteomes" id="UP001501411"/>
    </source>
</evidence>
<organism evidence="2 3">
    <name type="scientific">Olivibacter ginsenosidimutans</name>
    <dbReference type="NCBI Taxonomy" id="1176537"/>
    <lineage>
        <taxon>Bacteria</taxon>
        <taxon>Pseudomonadati</taxon>
        <taxon>Bacteroidota</taxon>
        <taxon>Sphingobacteriia</taxon>
        <taxon>Sphingobacteriales</taxon>
        <taxon>Sphingobacteriaceae</taxon>
        <taxon>Olivibacter</taxon>
    </lineage>
</organism>
<accession>A0ABP9AV00</accession>
<dbReference type="InterPro" id="IPR002850">
    <property type="entry name" value="PIN_toxin-like"/>
</dbReference>
<keyword evidence="3" id="KW-1185">Reference proteome</keyword>